<keyword evidence="1" id="KW-0812">Transmembrane</keyword>
<keyword evidence="1" id="KW-0472">Membrane</keyword>
<protein>
    <recommendedName>
        <fullName evidence="4">Odorant receptor</fullName>
    </recommendedName>
</protein>
<keyword evidence="3" id="KW-1185">Reference proteome</keyword>
<gene>
    <name evidence="2" type="ORF">ODALV1_LOCUS5</name>
</gene>
<evidence type="ECO:0000313" key="3">
    <source>
        <dbReference type="Proteomes" id="UP001642540"/>
    </source>
</evidence>
<feature type="transmembrane region" description="Helical" evidence="1">
    <location>
        <begin position="52"/>
        <end position="72"/>
    </location>
</feature>
<feature type="transmembrane region" description="Helical" evidence="1">
    <location>
        <begin position="282"/>
        <end position="304"/>
    </location>
</feature>
<proteinExistence type="predicted"/>
<evidence type="ECO:0008006" key="4">
    <source>
        <dbReference type="Google" id="ProtNLM"/>
    </source>
</evidence>
<sequence length="404" mass="45786">MAFATGAINVKLLLQRFIFPPFPCHLVTISSQRFLSSEPYNNNRLAQRIWHGYRTTLILLLFLTCWQSIYLVSNWNQNPIIEKFGVLMFLMSYLILFLTHYVVIEKERDDLSFLYNEACKLVHLSVVPRQYTLSIKDVMSINSAELFAYAVPFVSIGLPAPVIFLPFICDYDPLQLFLEVILNVGFGTGRIGETISRFLATSLYIVVVLHVYVVAVDVLLMCIHFGYAVMKAAAELKMSSPASNPHFHLYTGRLLEYKEQLKQYKVLQLLTGFASRTSKECLAIMVAMGALLCASMAYFIFFLYDTLPAIMLYTCYLLLLLIFGVNFILCAIATRPNSDADKFRERWKRCLVSRMARLQLKSCPPVGFAIGFSIKIVKAKTPLSIADVFLNSMATMALLASAEH</sequence>
<dbReference type="EMBL" id="CAXLJM020000001">
    <property type="protein sequence ID" value="CAL8067892.1"/>
    <property type="molecule type" value="Genomic_DNA"/>
</dbReference>
<evidence type="ECO:0000313" key="2">
    <source>
        <dbReference type="EMBL" id="CAL8067892.1"/>
    </source>
</evidence>
<reference evidence="2 3" key="1">
    <citation type="submission" date="2024-08" db="EMBL/GenBank/DDBJ databases">
        <authorList>
            <person name="Cucini C."/>
            <person name="Frati F."/>
        </authorList>
    </citation>
    <scope>NUCLEOTIDE SEQUENCE [LARGE SCALE GENOMIC DNA]</scope>
</reference>
<feature type="transmembrane region" description="Helical" evidence="1">
    <location>
        <begin position="203"/>
        <end position="229"/>
    </location>
</feature>
<feature type="transmembrane region" description="Helical" evidence="1">
    <location>
        <begin position="84"/>
        <end position="104"/>
    </location>
</feature>
<feature type="transmembrane region" description="Helical" evidence="1">
    <location>
        <begin position="146"/>
        <end position="168"/>
    </location>
</feature>
<comment type="caution">
    <text evidence="2">The sequence shown here is derived from an EMBL/GenBank/DDBJ whole genome shotgun (WGS) entry which is preliminary data.</text>
</comment>
<evidence type="ECO:0000256" key="1">
    <source>
        <dbReference type="SAM" id="Phobius"/>
    </source>
</evidence>
<organism evidence="2 3">
    <name type="scientific">Orchesella dallaii</name>
    <dbReference type="NCBI Taxonomy" id="48710"/>
    <lineage>
        <taxon>Eukaryota</taxon>
        <taxon>Metazoa</taxon>
        <taxon>Ecdysozoa</taxon>
        <taxon>Arthropoda</taxon>
        <taxon>Hexapoda</taxon>
        <taxon>Collembola</taxon>
        <taxon>Entomobryomorpha</taxon>
        <taxon>Entomobryoidea</taxon>
        <taxon>Orchesellidae</taxon>
        <taxon>Orchesellinae</taxon>
        <taxon>Orchesella</taxon>
    </lineage>
</organism>
<accession>A0ABP1PL97</accession>
<dbReference type="Proteomes" id="UP001642540">
    <property type="component" value="Unassembled WGS sequence"/>
</dbReference>
<feature type="transmembrane region" description="Helical" evidence="1">
    <location>
        <begin position="310"/>
        <end position="334"/>
    </location>
</feature>
<name>A0ABP1PL97_9HEXA</name>
<keyword evidence="1" id="KW-1133">Transmembrane helix</keyword>